<gene>
    <name evidence="8" type="ORF">GCM10022279_19580</name>
</gene>
<evidence type="ECO:0000256" key="5">
    <source>
        <dbReference type="ARBA" id="ARBA00023002"/>
    </source>
</evidence>
<protein>
    <submittedName>
        <fullName evidence="8">Acyl-CoA dehydrogenase family protein</fullName>
    </submittedName>
</protein>
<feature type="domain" description="Acyl-CoA dehydrogenase/oxidase C-terminal" evidence="6">
    <location>
        <begin position="226"/>
        <end position="357"/>
    </location>
</feature>
<keyword evidence="3" id="KW-0285">Flavoprotein</keyword>
<evidence type="ECO:0000256" key="2">
    <source>
        <dbReference type="ARBA" id="ARBA00009347"/>
    </source>
</evidence>
<keyword evidence="4" id="KW-0274">FAD</keyword>
<dbReference type="InterPro" id="IPR013786">
    <property type="entry name" value="AcylCoA_DH/ox_N"/>
</dbReference>
<keyword evidence="5" id="KW-0560">Oxidoreductase</keyword>
<evidence type="ECO:0000313" key="9">
    <source>
        <dbReference type="Proteomes" id="UP001501627"/>
    </source>
</evidence>
<dbReference type="Gene3D" id="2.40.110.10">
    <property type="entry name" value="Butyryl-CoA Dehydrogenase, subunit A, domain 2"/>
    <property type="match status" value="1"/>
</dbReference>
<comment type="similarity">
    <text evidence="2">Belongs to the acyl-CoA dehydrogenase family.</text>
</comment>
<reference evidence="9" key="1">
    <citation type="journal article" date="2019" name="Int. J. Syst. Evol. Microbiol.">
        <title>The Global Catalogue of Microorganisms (GCM) 10K type strain sequencing project: providing services to taxonomists for standard genome sequencing and annotation.</title>
        <authorList>
            <consortium name="The Broad Institute Genomics Platform"/>
            <consortium name="The Broad Institute Genome Sequencing Center for Infectious Disease"/>
            <person name="Wu L."/>
            <person name="Ma J."/>
        </authorList>
    </citation>
    <scope>NUCLEOTIDE SEQUENCE [LARGE SCALE GENOMIC DNA]</scope>
    <source>
        <strain evidence="9">JCM 17561</strain>
    </source>
</reference>
<dbReference type="InterPro" id="IPR037069">
    <property type="entry name" value="AcylCoA_DH/ox_N_sf"/>
</dbReference>
<dbReference type="Proteomes" id="UP001501627">
    <property type="component" value="Unassembled WGS sequence"/>
</dbReference>
<evidence type="ECO:0000259" key="6">
    <source>
        <dbReference type="Pfam" id="PF00441"/>
    </source>
</evidence>
<comment type="cofactor">
    <cofactor evidence="1">
        <name>FAD</name>
        <dbReference type="ChEBI" id="CHEBI:57692"/>
    </cofactor>
</comment>
<dbReference type="EMBL" id="BAABBP010000015">
    <property type="protein sequence ID" value="GAA3995997.1"/>
    <property type="molecule type" value="Genomic_DNA"/>
</dbReference>
<accession>A0ABP7RDP9</accession>
<feature type="domain" description="Acyl-CoA dehydrogenase/oxidase N-terminal" evidence="7">
    <location>
        <begin position="6"/>
        <end position="115"/>
    </location>
</feature>
<proteinExistence type="inferred from homology"/>
<dbReference type="SUPFAM" id="SSF47203">
    <property type="entry name" value="Acyl-CoA dehydrogenase C-terminal domain-like"/>
    <property type="match status" value="1"/>
</dbReference>
<dbReference type="SUPFAM" id="SSF56645">
    <property type="entry name" value="Acyl-CoA dehydrogenase NM domain-like"/>
    <property type="match status" value="1"/>
</dbReference>
<dbReference type="InterPro" id="IPR009075">
    <property type="entry name" value="AcylCo_DH/oxidase_C"/>
</dbReference>
<dbReference type="Gene3D" id="1.10.540.10">
    <property type="entry name" value="Acyl-CoA dehydrogenase/oxidase, N-terminal domain"/>
    <property type="match status" value="1"/>
</dbReference>
<evidence type="ECO:0000256" key="3">
    <source>
        <dbReference type="ARBA" id="ARBA00022630"/>
    </source>
</evidence>
<dbReference type="Pfam" id="PF02771">
    <property type="entry name" value="Acyl-CoA_dh_N"/>
    <property type="match status" value="1"/>
</dbReference>
<dbReference type="PANTHER" id="PTHR43884">
    <property type="entry name" value="ACYL-COA DEHYDROGENASE"/>
    <property type="match status" value="1"/>
</dbReference>
<dbReference type="PANTHER" id="PTHR43884:SF20">
    <property type="entry name" value="ACYL-COA DEHYDROGENASE FADE28"/>
    <property type="match status" value="1"/>
</dbReference>
<dbReference type="InterPro" id="IPR036250">
    <property type="entry name" value="AcylCo_DH-like_C"/>
</dbReference>
<organism evidence="8 9">
    <name type="scientific">Comamonas faecalis</name>
    <dbReference type="NCBI Taxonomy" id="1387849"/>
    <lineage>
        <taxon>Bacteria</taxon>
        <taxon>Pseudomonadati</taxon>
        <taxon>Pseudomonadota</taxon>
        <taxon>Betaproteobacteria</taxon>
        <taxon>Burkholderiales</taxon>
        <taxon>Comamonadaceae</taxon>
        <taxon>Comamonas</taxon>
    </lineage>
</organism>
<dbReference type="InterPro" id="IPR046373">
    <property type="entry name" value="Acyl-CoA_Oxase/DH_mid-dom_sf"/>
</dbReference>
<evidence type="ECO:0000256" key="1">
    <source>
        <dbReference type="ARBA" id="ARBA00001974"/>
    </source>
</evidence>
<sequence length="375" mass="39829">MDFQLTEDQRAFADMAQSLFADFCSDDQLRAHDTSGAPFMQQLWQQCVEAGLHTIVVPEEHGGLGLGLTELMAVLEQQGRALALVPLWEQQLAAATLARFGGAGAQAALPALMEGKVAAVSLAGLAQSTGCTLQLTPAGSGWQLQGSSPAVPLAAAAGHALLVAQAPNGPRLVWLDLQAAGVARTPGQSQHHQEIADLQCSAVALDDDAVLAPEALAWLEPRAIAALAALQMGVTQQQLRRTVEYVSERKQFDRAIGSFQLVAGKMADGHIALEALRSSVWQLVYRLDAGLGATPQAHAVRALANDTGHHVGHMAQHVHGGMGVDVTYPIHRFLYWSRALAVALGGTEHHLAALGDWLADNDNLGWKYDLAEDEL</sequence>
<evidence type="ECO:0000256" key="4">
    <source>
        <dbReference type="ARBA" id="ARBA00022827"/>
    </source>
</evidence>
<name>A0ABP7RDP9_9BURK</name>
<dbReference type="InterPro" id="IPR009100">
    <property type="entry name" value="AcylCoA_DH/oxidase_NM_dom_sf"/>
</dbReference>
<evidence type="ECO:0000259" key="7">
    <source>
        <dbReference type="Pfam" id="PF02771"/>
    </source>
</evidence>
<evidence type="ECO:0000313" key="8">
    <source>
        <dbReference type="EMBL" id="GAA3995997.1"/>
    </source>
</evidence>
<dbReference type="RefSeq" id="WP_103045130.1">
    <property type="nucleotide sequence ID" value="NZ_BAABBP010000015.1"/>
</dbReference>
<dbReference type="Pfam" id="PF00441">
    <property type="entry name" value="Acyl-CoA_dh_1"/>
    <property type="match status" value="1"/>
</dbReference>
<keyword evidence="9" id="KW-1185">Reference proteome</keyword>
<dbReference type="Gene3D" id="1.20.140.10">
    <property type="entry name" value="Butyryl-CoA Dehydrogenase, subunit A, domain 3"/>
    <property type="match status" value="1"/>
</dbReference>
<comment type="caution">
    <text evidence="8">The sequence shown here is derived from an EMBL/GenBank/DDBJ whole genome shotgun (WGS) entry which is preliminary data.</text>
</comment>